<dbReference type="Pfam" id="PF00814">
    <property type="entry name" value="TsaD"/>
    <property type="match status" value="1"/>
</dbReference>
<comment type="similarity">
    <text evidence="7">Belongs to the KAE1 / TsaD family.</text>
</comment>
<evidence type="ECO:0000259" key="9">
    <source>
        <dbReference type="Pfam" id="PF00814"/>
    </source>
</evidence>
<feature type="region of interest" description="Disordered" evidence="8">
    <location>
        <begin position="284"/>
        <end position="308"/>
    </location>
</feature>
<sequence>MLCLGIETSCDETALALVRDGVVVADVMSSQADVHALFGGVVPELASREHYRLIGALCDEVLRRAGVTAADIDVVAVARGPGLLGSLLVGMGFAKGLALATGARLVGVNHLHAHLLAAGIAAEMAYPALGLLVSGGHTHIYRMESPRHMPLLGRTLDDAAGEAFDKVAKQLGLAYPGGRTIDELGRKGRVNPTMFPRPYVDNDNLDFSFSGLKTAAGLVIQANPALAAAARAVATGSVAVAGSVDGAADQALPDVSGLCDMCASFNHAVADTLRIKLERALVRENGPLPGTPTAPARKKRKKGEAVATDTDQAALAAHAGQGVTPPDPHRPPVRALVAAGGVAANSYVREALGDLARRAGLPLLLPSPALCTDNGIMVAHAGWQLASLGLGHDLALEAIPRGRSIPDDFTMFRSV</sequence>
<comment type="cofactor">
    <cofactor evidence="7">
        <name>Fe(2+)</name>
        <dbReference type="ChEBI" id="CHEBI:29033"/>
    </cofactor>
    <text evidence="7">Binds 1 Fe(2+) ion per subunit.</text>
</comment>
<name>B8DJN8_NITV9</name>
<organism evidence="10">
    <name type="scientific">Nitratidesulfovibrio vulgaris (strain DSM 19637 / Miyazaki F)</name>
    <name type="common">Desulfovibrio vulgaris</name>
    <dbReference type="NCBI Taxonomy" id="883"/>
    <lineage>
        <taxon>Bacteria</taxon>
        <taxon>Pseudomonadati</taxon>
        <taxon>Thermodesulfobacteriota</taxon>
        <taxon>Desulfovibrionia</taxon>
        <taxon>Desulfovibrionales</taxon>
        <taxon>Desulfovibrionaceae</taxon>
        <taxon>Nitratidesulfovibrio</taxon>
    </lineage>
</organism>
<evidence type="ECO:0000256" key="5">
    <source>
        <dbReference type="ARBA" id="ARBA00023315"/>
    </source>
</evidence>
<feature type="domain" description="Gcp-like" evidence="9">
    <location>
        <begin position="23"/>
        <end position="379"/>
    </location>
</feature>
<dbReference type="eggNOG" id="COG0533">
    <property type="taxonomic scope" value="Bacteria"/>
</dbReference>
<dbReference type="GO" id="GO:0061711">
    <property type="term" value="F:tRNA N(6)-L-threonylcarbamoyladenine synthase activity"/>
    <property type="evidence" value="ECO:0007669"/>
    <property type="project" value="UniProtKB-EC"/>
</dbReference>
<evidence type="ECO:0000256" key="6">
    <source>
        <dbReference type="ARBA" id="ARBA00048117"/>
    </source>
</evidence>
<dbReference type="HAMAP" id="MF_01445">
    <property type="entry name" value="TsaD"/>
    <property type="match status" value="1"/>
</dbReference>
<keyword evidence="10" id="KW-0378">Hydrolase</keyword>
<keyword evidence="4 7" id="KW-0408">Iron</keyword>
<dbReference type="InterPro" id="IPR043129">
    <property type="entry name" value="ATPase_NBD"/>
</dbReference>
<comment type="catalytic activity">
    <reaction evidence="6 7">
        <text>L-threonylcarbamoyladenylate + adenosine(37) in tRNA = N(6)-L-threonylcarbamoyladenosine(37) in tRNA + AMP + H(+)</text>
        <dbReference type="Rhea" id="RHEA:37059"/>
        <dbReference type="Rhea" id="RHEA-COMP:10162"/>
        <dbReference type="Rhea" id="RHEA-COMP:10163"/>
        <dbReference type="ChEBI" id="CHEBI:15378"/>
        <dbReference type="ChEBI" id="CHEBI:73682"/>
        <dbReference type="ChEBI" id="CHEBI:74411"/>
        <dbReference type="ChEBI" id="CHEBI:74418"/>
        <dbReference type="ChEBI" id="CHEBI:456215"/>
        <dbReference type="EC" id="2.3.1.234"/>
    </reaction>
</comment>
<keyword evidence="3 7" id="KW-0479">Metal-binding</keyword>
<dbReference type="EMBL" id="CP001197">
    <property type="protein sequence ID" value="ACL07360.1"/>
    <property type="molecule type" value="Genomic_DNA"/>
</dbReference>
<dbReference type="PANTHER" id="PTHR11735">
    <property type="entry name" value="TRNA N6-ADENOSINE THREONYLCARBAMOYLTRANSFERASE"/>
    <property type="match status" value="1"/>
</dbReference>
<gene>
    <name evidence="7" type="primary">tsaD</name>
    <name evidence="10" type="ordered locus">DvMF_0403</name>
</gene>
<keyword evidence="7" id="KW-0963">Cytoplasm</keyword>
<feature type="binding site" evidence="7">
    <location>
        <position position="182"/>
    </location>
    <ligand>
        <name>substrate</name>
    </ligand>
</feature>
<evidence type="ECO:0000256" key="7">
    <source>
        <dbReference type="HAMAP-Rule" id="MF_01445"/>
    </source>
</evidence>
<dbReference type="Gene3D" id="3.30.420.40">
    <property type="match status" value="2"/>
</dbReference>
<dbReference type="NCBIfam" id="TIGR00329">
    <property type="entry name" value="gcp_kae1"/>
    <property type="match status" value="1"/>
</dbReference>
<evidence type="ECO:0000256" key="1">
    <source>
        <dbReference type="ARBA" id="ARBA00022679"/>
    </source>
</evidence>
<feature type="binding site" evidence="7">
    <location>
        <position position="178"/>
    </location>
    <ligand>
        <name>substrate</name>
    </ligand>
</feature>
<dbReference type="PANTHER" id="PTHR11735:SF6">
    <property type="entry name" value="TRNA N6-ADENOSINE THREONYLCARBAMOYLTRANSFERASE, MITOCHONDRIAL"/>
    <property type="match status" value="1"/>
</dbReference>
<dbReference type="HOGENOM" id="CLU_023208_0_2_7"/>
<evidence type="ECO:0000256" key="2">
    <source>
        <dbReference type="ARBA" id="ARBA00022694"/>
    </source>
</evidence>
<dbReference type="KEGG" id="dvm:DvMF_0403"/>
<feature type="binding site" evidence="7">
    <location>
        <position position="345"/>
    </location>
    <ligand>
        <name>substrate</name>
    </ligand>
</feature>
<dbReference type="InterPro" id="IPR017861">
    <property type="entry name" value="KAE1/TsaD"/>
</dbReference>
<keyword evidence="2 7" id="KW-0819">tRNA processing</keyword>
<dbReference type="AlphaFoldDB" id="B8DJN8"/>
<proteinExistence type="inferred from homology"/>
<feature type="binding site" evidence="7">
    <location>
        <position position="114"/>
    </location>
    <ligand>
        <name>Fe cation</name>
        <dbReference type="ChEBI" id="CHEBI:24875"/>
    </ligand>
</feature>
<dbReference type="InterPro" id="IPR022450">
    <property type="entry name" value="TsaD"/>
</dbReference>
<evidence type="ECO:0000256" key="8">
    <source>
        <dbReference type="SAM" id="MobiDB-lite"/>
    </source>
</evidence>
<dbReference type="STRING" id="883.DvMF_0403"/>
<reference evidence="10" key="1">
    <citation type="submission" date="2008-10" db="EMBL/GenBank/DDBJ databases">
        <title>Complete sequence of Desulfovibrio vulgaris str. 'Miyazaki F'.</title>
        <authorList>
            <person name="Lucas S."/>
            <person name="Copeland A."/>
            <person name="Lapidus A."/>
            <person name="Glavina del Rio T."/>
            <person name="Dalin E."/>
            <person name="Tice H."/>
            <person name="Bruce D."/>
            <person name="Goodwin L."/>
            <person name="Pitluck S."/>
            <person name="Sims D."/>
            <person name="Brettin T."/>
            <person name="Detter J.C."/>
            <person name="Han C."/>
            <person name="Larimer F."/>
            <person name="Land M."/>
            <person name="Hauser L."/>
            <person name="Kyrpides N."/>
            <person name="Mikhailova N."/>
            <person name="Hazen T.C."/>
            <person name="Richardson P."/>
        </authorList>
    </citation>
    <scope>NUCLEOTIDE SEQUENCE</scope>
    <source>
        <strain evidence="10">Miyazaki F</strain>
    </source>
</reference>
<feature type="binding site" evidence="7">
    <location>
        <position position="165"/>
    </location>
    <ligand>
        <name>substrate</name>
    </ligand>
</feature>
<evidence type="ECO:0000313" key="10">
    <source>
        <dbReference type="EMBL" id="ACL07360.1"/>
    </source>
</evidence>
<dbReference type="EC" id="2.3.1.234" evidence="7"/>
<feature type="binding site" evidence="7">
    <location>
        <position position="373"/>
    </location>
    <ligand>
        <name>Fe cation</name>
        <dbReference type="ChEBI" id="CHEBI:24875"/>
    </ligand>
</feature>
<dbReference type="SUPFAM" id="SSF53067">
    <property type="entry name" value="Actin-like ATPase domain"/>
    <property type="match status" value="2"/>
</dbReference>
<feature type="binding site" evidence="7">
    <location>
        <position position="110"/>
    </location>
    <ligand>
        <name>Fe cation</name>
        <dbReference type="ChEBI" id="CHEBI:24875"/>
    </ligand>
</feature>
<comment type="subcellular location">
    <subcellularLocation>
        <location evidence="7">Cytoplasm</location>
    </subcellularLocation>
</comment>
<protein>
    <recommendedName>
        <fullName evidence="7">tRNA N6-adenosine threonylcarbamoyltransferase</fullName>
        <ecNumber evidence="7">2.3.1.234</ecNumber>
    </recommendedName>
    <alternativeName>
        <fullName evidence="7">N6-L-threonylcarbamoyladenine synthase</fullName>
        <shortName evidence="7">t(6)A synthase</shortName>
    </alternativeName>
    <alternativeName>
        <fullName evidence="7">t(6)A37 threonylcarbamoyladenosine biosynthesis protein TsaD</fullName>
    </alternativeName>
    <alternativeName>
        <fullName evidence="7">tRNA threonylcarbamoyladenosine biosynthesis protein TsaD</fullName>
    </alternativeName>
</protein>
<keyword evidence="10" id="KW-0645">Protease</keyword>
<feature type="binding site" evidence="7">
    <location>
        <begin position="132"/>
        <end position="136"/>
    </location>
    <ligand>
        <name>substrate</name>
    </ligand>
</feature>
<keyword evidence="5 7" id="KW-0012">Acyltransferase</keyword>
<dbReference type="GO" id="GO:0006508">
    <property type="term" value="P:proteolysis"/>
    <property type="evidence" value="ECO:0007669"/>
    <property type="project" value="UniProtKB-KW"/>
</dbReference>
<dbReference type="FunFam" id="3.30.420.40:FF:000012">
    <property type="entry name" value="tRNA N6-adenosine threonylcarbamoyltransferase"/>
    <property type="match status" value="1"/>
</dbReference>
<dbReference type="GO" id="GO:0002949">
    <property type="term" value="P:tRNA threonylcarbamoyladenosine modification"/>
    <property type="evidence" value="ECO:0007669"/>
    <property type="project" value="UniProtKB-UniRule"/>
</dbReference>
<dbReference type="GO" id="GO:0005506">
    <property type="term" value="F:iron ion binding"/>
    <property type="evidence" value="ECO:0007669"/>
    <property type="project" value="UniProtKB-UniRule"/>
</dbReference>
<dbReference type="PRINTS" id="PR00789">
    <property type="entry name" value="OSIALOPTASE"/>
</dbReference>
<evidence type="ECO:0000256" key="4">
    <source>
        <dbReference type="ARBA" id="ARBA00023004"/>
    </source>
</evidence>
<dbReference type="InterPro" id="IPR000905">
    <property type="entry name" value="Gcp-like_dom"/>
</dbReference>
<accession>B8DJN8</accession>
<keyword evidence="1 7" id="KW-0808">Transferase</keyword>
<comment type="function">
    <text evidence="7">Required for the formation of a threonylcarbamoyl group on adenosine at position 37 (t(6)A37) in tRNAs that read codons beginning with adenine. Is involved in the transfer of the threonylcarbamoyl moiety of threonylcarbamoyl-AMP (TC-AMP) to the N6 group of A37, together with TsaE and TsaB. TsaD likely plays a direct catalytic role in this reaction.</text>
</comment>
<dbReference type="OrthoDB" id="9806197at2"/>
<evidence type="ECO:0000256" key="3">
    <source>
        <dbReference type="ARBA" id="ARBA00022723"/>
    </source>
</evidence>
<dbReference type="GO" id="GO:0008233">
    <property type="term" value="F:peptidase activity"/>
    <property type="evidence" value="ECO:0007669"/>
    <property type="project" value="UniProtKB-KW"/>
</dbReference>
<dbReference type="GO" id="GO:0005737">
    <property type="term" value="C:cytoplasm"/>
    <property type="evidence" value="ECO:0007669"/>
    <property type="project" value="UniProtKB-SubCell"/>
</dbReference>